<dbReference type="InterPro" id="IPR050058">
    <property type="entry name" value="Ala-tRNA_ligase"/>
</dbReference>
<keyword evidence="14" id="KW-1185">Reference proteome</keyword>
<dbReference type="AlphaFoldDB" id="A0A3Q9CL99"/>
<dbReference type="PANTHER" id="PTHR11777:SF9">
    <property type="entry name" value="ALANINE--TRNA LIGASE, CYTOPLASMIC"/>
    <property type="match status" value="1"/>
</dbReference>
<dbReference type="FunFam" id="2.40.30.130:FF:000001">
    <property type="entry name" value="Alanine--tRNA ligase"/>
    <property type="match status" value="1"/>
</dbReference>
<dbReference type="SMART" id="SM00863">
    <property type="entry name" value="tRNA_SAD"/>
    <property type="match status" value="1"/>
</dbReference>
<dbReference type="InterPro" id="IPR045864">
    <property type="entry name" value="aa-tRNA-synth_II/BPL/LPL"/>
</dbReference>
<keyword evidence="2 11" id="KW-0820">tRNA-binding</keyword>
<keyword evidence="11" id="KW-0963">Cytoplasm</keyword>
<dbReference type="SUPFAM" id="SSF55186">
    <property type="entry name" value="ThrRS/AlaRS common domain"/>
    <property type="match status" value="1"/>
</dbReference>
<comment type="domain">
    <text evidence="11">Consists of three domains; the N-terminal catalytic domain, the editing domain and the C-terminal C-Ala domain. The editing domain removes incorrectly charged amino acids, while the C-Ala domain, along with tRNA(Ala), serves as a bridge to cooperatively bring together the editing and aminoacylation centers thus stimulating deacylation of misacylated tRNAs.</text>
</comment>
<dbReference type="GO" id="GO:0005829">
    <property type="term" value="C:cytosol"/>
    <property type="evidence" value="ECO:0007669"/>
    <property type="project" value="TreeGrafter"/>
</dbReference>
<evidence type="ECO:0000256" key="10">
    <source>
        <dbReference type="ARBA" id="ARBA00023146"/>
    </source>
</evidence>
<dbReference type="SUPFAM" id="SSF101353">
    <property type="entry name" value="Putative anticodon-binding domain of alanyl-tRNA synthetase (AlaRS)"/>
    <property type="match status" value="1"/>
</dbReference>
<keyword evidence="6 11" id="KW-0862">Zinc</keyword>
<keyword evidence="7 11" id="KW-0067">ATP-binding</keyword>
<evidence type="ECO:0000256" key="2">
    <source>
        <dbReference type="ARBA" id="ARBA00022555"/>
    </source>
</evidence>
<reference evidence="13 14" key="1">
    <citation type="journal article" date="2018" name="Genome Biol. Evol.">
        <title>Partnering With a Pest: Genomes of Hemlock Woolly Adelgid Symbionts Reveal Atypical Nutritional Provisioning Patterns in Dual-Obligate Bacteria.</title>
        <authorList>
            <person name="Weglarz K.M."/>
            <person name="Havill N.P."/>
            <person name="Burke G.R."/>
            <person name="von Dohlen C.D."/>
        </authorList>
    </citation>
    <scope>NUCLEOTIDE SEQUENCE [LARGE SCALE GENOMIC DNA]</scope>
    <source>
        <strain evidence="13">ENA</strain>
    </source>
</reference>
<evidence type="ECO:0000313" key="14">
    <source>
        <dbReference type="Proteomes" id="UP000274458"/>
    </source>
</evidence>
<keyword evidence="9 11" id="KW-0648">Protein biosynthesis</keyword>
<keyword evidence="5 11" id="KW-0547">Nucleotide-binding</keyword>
<dbReference type="InterPro" id="IPR009000">
    <property type="entry name" value="Transl_B-barrel_sf"/>
</dbReference>
<dbReference type="Gene3D" id="3.30.930.10">
    <property type="entry name" value="Bira Bifunctional Protein, Domain 2"/>
    <property type="match status" value="1"/>
</dbReference>
<dbReference type="SUPFAM" id="SSF55681">
    <property type="entry name" value="Class II aaRS and biotin synthetases"/>
    <property type="match status" value="1"/>
</dbReference>
<evidence type="ECO:0000256" key="6">
    <source>
        <dbReference type="ARBA" id="ARBA00022833"/>
    </source>
</evidence>
<comment type="subunit">
    <text evidence="11">Homotetramer.</text>
</comment>
<dbReference type="SUPFAM" id="SSF50447">
    <property type="entry name" value="Translation proteins"/>
    <property type="match status" value="1"/>
</dbReference>
<dbReference type="PROSITE" id="PS50860">
    <property type="entry name" value="AA_TRNA_LIGASE_II_ALA"/>
    <property type="match status" value="1"/>
</dbReference>
<feature type="binding site" evidence="11">
    <location>
        <position position="666"/>
    </location>
    <ligand>
        <name>Zn(2+)</name>
        <dbReference type="ChEBI" id="CHEBI:29105"/>
    </ligand>
</feature>
<dbReference type="GO" id="GO:0002161">
    <property type="term" value="F:aminoacyl-tRNA deacylase activity"/>
    <property type="evidence" value="ECO:0007669"/>
    <property type="project" value="TreeGrafter"/>
</dbReference>
<dbReference type="Pfam" id="PF01411">
    <property type="entry name" value="tRNA-synt_2c"/>
    <property type="match status" value="1"/>
</dbReference>
<dbReference type="PRINTS" id="PR00980">
    <property type="entry name" value="TRNASYNTHALA"/>
</dbReference>
<dbReference type="CDD" id="cd00673">
    <property type="entry name" value="AlaRS_core"/>
    <property type="match status" value="1"/>
</dbReference>
<comment type="similarity">
    <text evidence="1 11">Belongs to the class-II aminoacyl-tRNA synthetase family.</text>
</comment>
<dbReference type="InterPro" id="IPR018163">
    <property type="entry name" value="Thr/Ala-tRNA-synth_IIc_edit"/>
</dbReference>
<feature type="binding site" evidence="11">
    <location>
        <position position="662"/>
    </location>
    <ligand>
        <name>Zn(2+)</name>
        <dbReference type="ChEBI" id="CHEBI:29105"/>
    </ligand>
</feature>
<keyword evidence="3 11" id="KW-0436">Ligase</keyword>
<sequence>MKKSMHEIRKIFINFFINKNHVFIKSSSLIPYNDPTLLFTNAGMNQFKEIFLGNYKNFNFKKVVTSQRCIRVGGRHNDLNNIGNDEYHNTFFEMLGNFSFGSYFKKESILYAWELLTNKNLFNLNPDKLLVTVYYKDVQSYNIWIKNIGISKKNILKIYDNKKLNISSNFWQMGDTGPCGPCTEIYYNYKNENNISLINNEYLKKNCLEIWNIVFIQFNKLSNGKLLKLDKPLVDTGMGLERITSVLQNVKSNYKTNIFKLIIQEIKNLFIKLTLNKKFLYIISDHIRSCIFLIYDGILPSNEGRGYILRHIIRRCIQQGYIIKYYKPFLYKLVIPVINVIKLLHPYLIKKNIYIKKIIKKEEKKFIKTLGYGLKILNKKLKNINNKKLDGKIAFNLYDTFGFPLDLTLNICNNLGISIDNKEYEKQMLKQKKKSRNNKFKLKYSNNIIPSSIFIGYYKNKCKTKINYIIVNNKFKKKICNGEKCIIFLDKTPFYAESGGQIGDSGYLKNKNFFFEVQDTQKYSKSIGHIGILKVGTIIINDNCIANINIKRRHNICINHSSTHLLKKSLKKILNSNIKQKGSLIKENYFNFDFNYKKNISDKDLYNIELLLNNYIKKKINVNIYYKKKKFIKFKKKLFIYNYKNNNNIRLINIENIFQEFCCGTHIKNTKEIGIFIIKSKIKKSKNIYRIKAITEKYAINYIIKKKNNMNKILKKLKIDDNKLDSKIKLILKNNKKYKKKIKEIQKLNIKNEINLIKYKSKNINNYKIIISKVDINYKFYKRIINYIKNKLNYTIIFLIFNNKNNYFLIIYVNECIKEKINSKIILNKFYEEYKNIFLKNKNFVNKDGIFLKKNNLNLNKIKNFILKKII</sequence>
<evidence type="ECO:0000256" key="7">
    <source>
        <dbReference type="ARBA" id="ARBA00022840"/>
    </source>
</evidence>
<dbReference type="InterPro" id="IPR018164">
    <property type="entry name" value="Ala-tRNA-synth_IIc_N"/>
</dbReference>
<evidence type="ECO:0000256" key="11">
    <source>
        <dbReference type="HAMAP-Rule" id="MF_00036"/>
    </source>
</evidence>
<comment type="cofactor">
    <cofactor evidence="11">
        <name>Zn(2+)</name>
        <dbReference type="ChEBI" id="CHEBI:29105"/>
    </cofactor>
    <text evidence="11">Binds 1 zinc ion per subunit.</text>
</comment>
<dbReference type="HAMAP" id="MF_00036_B">
    <property type="entry name" value="Ala_tRNA_synth_B"/>
    <property type="match status" value="1"/>
</dbReference>
<name>A0A3Q9CL99_9ENTR</name>
<accession>A0A3Q9CL99</accession>
<dbReference type="InterPro" id="IPR002318">
    <property type="entry name" value="Ala-tRNA-lgiase_IIc"/>
</dbReference>
<keyword evidence="4 11" id="KW-0479">Metal-binding</keyword>
<evidence type="ECO:0000256" key="1">
    <source>
        <dbReference type="ARBA" id="ARBA00008226"/>
    </source>
</evidence>
<dbReference type="InterPro" id="IPR012947">
    <property type="entry name" value="tRNA_SAD"/>
</dbReference>
<keyword evidence="10 11" id="KW-0030">Aminoacyl-tRNA synthetase</keyword>
<protein>
    <recommendedName>
        <fullName evidence="11">Alanine--tRNA ligase</fullName>
        <ecNumber evidence="11">6.1.1.7</ecNumber>
    </recommendedName>
    <alternativeName>
        <fullName evidence="11">Alanyl-tRNA synthetase</fullName>
        <shortName evidence="11">AlaRS</shortName>
    </alternativeName>
</protein>
<keyword evidence="8 11" id="KW-0694">RNA-binding</keyword>
<dbReference type="Pfam" id="PF07973">
    <property type="entry name" value="tRNA_SAD"/>
    <property type="match status" value="1"/>
</dbReference>
<evidence type="ECO:0000259" key="12">
    <source>
        <dbReference type="PROSITE" id="PS50860"/>
    </source>
</evidence>
<dbReference type="GO" id="GO:0008270">
    <property type="term" value="F:zinc ion binding"/>
    <property type="evidence" value="ECO:0007669"/>
    <property type="project" value="UniProtKB-UniRule"/>
</dbReference>
<dbReference type="RefSeq" id="WP_157977623.1">
    <property type="nucleotide sequence ID" value="NZ_CP026513.1"/>
</dbReference>
<dbReference type="EC" id="6.1.1.7" evidence="11"/>
<proteinExistence type="inferred from homology"/>
<dbReference type="InterPro" id="IPR018165">
    <property type="entry name" value="Ala-tRNA-synth_IIc_core"/>
</dbReference>
<dbReference type="EMBL" id="CP026513">
    <property type="protein sequence ID" value="AZP36148.1"/>
    <property type="molecule type" value="Genomic_DNA"/>
</dbReference>
<comment type="function">
    <text evidence="11">Catalyzes the attachment of alanine to tRNA(Ala) in a two-step reaction: alanine is first activated by ATP to form Ala-AMP and then transferred to the acceptor end of tRNA(Ala). Also edits incorrectly charged Ser-tRNA(Ala) and Gly-tRNA(Ala) via its editing domain.</text>
</comment>
<evidence type="ECO:0000313" key="13">
    <source>
        <dbReference type="EMBL" id="AZP36148.1"/>
    </source>
</evidence>
<comment type="catalytic activity">
    <reaction evidence="11">
        <text>tRNA(Ala) + L-alanine + ATP = L-alanyl-tRNA(Ala) + AMP + diphosphate</text>
        <dbReference type="Rhea" id="RHEA:12540"/>
        <dbReference type="Rhea" id="RHEA-COMP:9657"/>
        <dbReference type="Rhea" id="RHEA-COMP:9923"/>
        <dbReference type="ChEBI" id="CHEBI:30616"/>
        <dbReference type="ChEBI" id="CHEBI:33019"/>
        <dbReference type="ChEBI" id="CHEBI:57972"/>
        <dbReference type="ChEBI" id="CHEBI:78442"/>
        <dbReference type="ChEBI" id="CHEBI:78497"/>
        <dbReference type="ChEBI" id="CHEBI:456215"/>
        <dbReference type="EC" id="6.1.1.7"/>
    </reaction>
</comment>
<feature type="binding site" evidence="11">
    <location>
        <position position="564"/>
    </location>
    <ligand>
        <name>Zn(2+)</name>
        <dbReference type="ChEBI" id="CHEBI:29105"/>
    </ligand>
</feature>
<dbReference type="Gene3D" id="2.40.30.130">
    <property type="match status" value="1"/>
</dbReference>
<dbReference type="GO" id="GO:0005524">
    <property type="term" value="F:ATP binding"/>
    <property type="evidence" value="ECO:0007669"/>
    <property type="project" value="UniProtKB-UniRule"/>
</dbReference>
<feature type="binding site" evidence="11">
    <location>
        <position position="560"/>
    </location>
    <ligand>
        <name>Zn(2+)</name>
        <dbReference type="ChEBI" id="CHEBI:29105"/>
    </ligand>
</feature>
<dbReference type="GO" id="GO:0000049">
    <property type="term" value="F:tRNA binding"/>
    <property type="evidence" value="ECO:0007669"/>
    <property type="project" value="UniProtKB-KW"/>
</dbReference>
<dbReference type="GO" id="GO:0004813">
    <property type="term" value="F:alanine-tRNA ligase activity"/>
    <property type="evidence" value="ECO:0007669"/>
    <property type="project" value="UniProtKB-UniRule"/>
</dbReference>
<evidence type="ECO:0000256" key="9">
    <source>
        <dbReference type="ARBA" id="ARBA00022917"/>
    </source>
</evidence>
<evidence type="ECO:0000256" key="3">
    <source>
        <dbReference type="ARBA" id="ARBA00022598"/>
    </source>
</evidence>
<dbReference type="Gene3D" id="3.30.980.10">
    <property type="entry name" value="Threonyl-trna Synthetase, Chain A, domain 2"/>
    <property type="match status" value="1"/>
</dbReference>
<evidence type="ECO:0000256" key="8">
    <source>
        <dbReference type="ARBA" id="ARBA00022884"/>
    </source>
</evidence>
<dbReference type="Proteomes" id="UP000274458">
    <property type="component" value="Chromosome"/>
</dbReference>
<dbReference type="InterPro" id="IPR023033">
    <property type="entry name" value="Ala_tRNA_ligase_euk/bac"/>
</dbReference>
<evidence type="ECO:0000256" key="4">
    <source>
        <dbReference type="ARBA" id="ARBA00022723"/>
    </source>
</evidence>
<evidence type="ECO:0000256" key="5">
    <source>
        <dbReference type="ARBA" id="ARBA00022741"/>
    </source>
</evidence>
<dbReference type="PANTHER" id="PTHR11777">
    <property type="entry name" value="ALANYL-TRNA SYNTHETASE"/>
    <property type="match status" value="1"/>
</dbReference>
<dbReference type="OrthoDB" id="9803884at2"/>
<dbReference type="KEGG" id="aade:C3B56_00014"/>
<comment type="subcellular location">
    <subcellularLocation>
        <location evidence="11">Cytoplasm</location>
    </subcellularLocation>
</comment>
<feature type="domain" description="Alanyl-transfer RNA synthetases family profile" evidence="12">
    <location>
        <begin position="3"/>
        <end position="705"/>
    </location>
</feature>
<dbReference type="FunFam" id="3.30.980.10:FF:000004">
    <property type="entry name" value="Alanine--tRNA ligase, cytoplasmic"/>
    <property type="match status" value="1"/>
</dbReference>
<dbReference type="NCBIfam" id="TIGR00344">
    <property type="entry name" value="alaS"/>
    <property type="match status" value="1"/>
</dbReference>
<gene>
    <name evidence="11 13" type="primary">alaS</name>
    <name evidence="13" type="ORF">C3B56_00014</name>
</gene>
<organism evidence="13 14">
    <name type="scientific">Candidatus Annandia adelgestsuga</name>
    <dbReference type="NCBI Taxonomy" id="1302411"/>
    <lineage>
        <taxon>Bacteria</taxon>
        <taxon>Pseudomonadati</taxon>
        <taxon>Pseudomonadota</taxon>
        <taxon>Gammaproteobacteria</taxon>
        <taxon>Enterobacterales</taxon>
        <taxon>Enterobacteriaceae</taxon>
        <taxon>Candidatus Annandia</taxon>
    </lineage>
</organism>
<dbReference type="FunFam" id="3.30.930.10:FF:000004">
    <property type="entry name" value="Alanine--tRNA ligase"/>
    <property type="match status" value="1"/>
</dbReference>
<dbReference type="GO" id="GO:0006419">
    <property type="term" value="P:alanyl-tRNA aminoacylation"/>
    <property type="evidence" value="ECO:0007669"/>
    <property type="project" value="UniProtKB-UniRule"/>
</dbReference>
<dbReference type="InterPro" id="IPR018162">
    <property type="entry name" value="Ala-tRNA-ligase_IIc_anticod-bd"/>
</dbReference>